<evidence type="ECO:0000313" key="7">
    <source>
        <dbReference type="EMBL" id="REC61316.1"/>
    </source>
</evidence>
<keyword evidence="2" id="KW-0540">Nuclease</keyword>
<dbReference type="Proteomes" id="UP000256686">
    <property type="component" value="Unassembled WGS sequence"/>
</dbReference>
<dbReference type="PANTHER" id="PTHR33607">
    <property type="entry name" value="ENDONUCLEASE-1"/>
    <property type="match status" value="1"/>
</dbReference>
<gene>
    <name evidence="7" type="ORF">DRF65_16505</name>
</gene>
<evidence type="ECO:0000256" key="1">
    <source>
        <dbReference type="ARBA" id="ARBA00006429"/>
    </source>
</evidence>
<keyword evidence="8" id="KW-1185">Reference proteome</keyword>
<evidence type="ECO:0000256" key="3">
    <source>
        <dbReference type="ARBA" id="ARBA00022801"/>
    </source>
</evidence>
<comment type="similarity">
    <text evidence="1">Belongs to the EndA/NucM nuclease family.</text>
</comment>
<dbReference type="SUPFAM" id="SSF54060">
    <property type="entry name" value="His-Me finger endonucleases"/>
    <property type="match status" value="1"/>
</dbReference>
<keyword evidence="3" id="KW-0378">Hydrolase</keyword>
<dbReference type="GO" id="GO:0016787">
    <property type="term" value="F:hydrolase activity"/>
    <property type="evidence" value="ECO:0007669"/>
    <property type="project" value="UniProtKB-KW"/>
</dbReference>
<evidence type="ECO:0000259" key="5">
    <source>
        <dbReference type="PROSITE" id="PS50853"/>
    </source>
</evidence>
<dbReference type="InterPro" id="IPR007346">
    <property type="entry name" value="Endonuclease-I"/>
</dbReference>
<feature type="chain" id="PRO_5017645008" evidence="4">
    <location>
        <begin position="20"/>
        <end position="617"/>
    </location>
</feature>
<proteinExistence type="inferred from homology"/>
<evidence type="ECO:0000256" key="2">
    <source>
        <dbReference type="ARBA" id="ARBA00022722"/>
    </source>
</evidence>
<dbReference type="EMBL" id="QNVT01000016">
    <property type="protein sequence ID" value="REC61316.1"/>
    <property type="molecule type" value="Genomic_DNA"/>
</dbReference>
<keyword evidence="7" id="KW-0255">Endonuclease</keyword>
<sequence length="617" mass="68600">MIKKLLFAFLCFSCIEAFAQIPLGYYDGTAGLTGYPLKTKLSQIITGGHLDKGYNQLWTAYGTTDRDDTYENDNTILDFYSENPSGTDPYTFQYSTSQCGSGGFQVEGDCYNREHLLPQSFFYSASPMKNDIHFIVPTDGWVNTMHSDLPYGEVFDPLKISLNGSKRGDNTFPGYSDKVFEPLDEFKGDIARMLLYFVTRYENQLPGFNSTSGSPLDGSTDRGFKEWYLNMLLYWNSKDPVSQREINRNNASYTYQGNRNPFIDHPEFINQIWTSTLTIDTVAPTQVINIHTTNIATHSANIEWTASTDNVGVVGYTVYLNGVKHGVTTLNNYYFAGLTPNTTYNVKIIAEDAFRNKSLESGVFTFTTFDVTPGNPNVLHFSEYVEGSSFNKALEIANTTGTSVNLVDYTLKLQTNGAGAWTTGLPLSGILNNNSVYVIVNSNIAAPCTPTSTNLSTTSSVLNFNGNDPIGLFKGSELVDIIGVFNNSANFALDKTLRRNTTIGNINYVSSEWDVITKDDCSNLGIINPMPTLMASVSDLPKKEIRLVENPINNNEIKFIGNQLSNTNNAVVYDNMGRIVKKIVDPFKYTNVIVLENTYKGVYFVLLDGVTYKVIVK</sequence>
<feature type="domain" description="Fibronectin type-III" evidence="5">
    <location>
        <begin position="283"/>
        <end position="371"/>
    </location>
</feature>
<dbReference type="AlphaFoldDB" id="A0A3D9C6X2"/>
<dbReference type="PROSITE" id="PS50853">
    <property type="entry name" value="FN3"/>
    <property type="match status" value="1"/>
</dbReference>
<dbReference type="GO" id="GO:0004519">
    <property type="term" value="F:endonuclease activity"/>
    <property type="evidence" value="ECO:0007669"/>
    <property type="project" value="UniProtKB-KW"/>
</dbReference>
<name>A0A3D9C6X2_9FLAO</name>
<evidence type="ECO:0000313" key="8">
    <source>
        <dbReference type="Proteomes" id="UP000256686"/>
    </source>
</evidence>
<feature type="signal peptide" evidence="4">
    <location>
        <begin position="1"/>
        <end position="19"/>
    </location>
</feature>
<evidence type="ECO:0000259" key="6">
    <source>
        <dbReference type="PROSITE" id="PS51841"/>
    </source>
</evidence>
<dbReference type="InterPro" id="IPR013783">
    <property type="entry name" value="Ig-like_fold"/>
</dbReference>
<dbReference type="CDD" id="cd00063">
    <property type="entry name" value="FN3"/>
    <property type="match status" value="1"/>
</dbReference>
<dbReference type="SMART" id="SM00060">
    <property type="entry name" value="FN3"/>
    <property type="match status" value="1"/>
</dbReference>
<dbReference type="Pfam" id="PF00041">
    <property type="entry name" value="fn3"/>
    <property type="match status" value="1"/>
</dbReference>
<dbReference type="InterPro" id="IPR036116">
    <property type="entry name" value="FN3_sf"/>
</dbReference>
<dbReference type="InterPro" id="IPR001322">
    <property type="entry name" value="Lamin_tail_dom"/>
</dbReference>
<comment type="caution">
    <text evidence="7">The sequence shown here is derived from an EMBL/GenBank/DDBJ whole genome shotgun (WGS) entry which is preliminary data.</text>
</comment>
<dbReference type="PANTHER" id="PTHR33607:SF2">
    <property type="entry name" value="ENDONUCLEASE-1"/>
    <property type="match status" value="1"/>
</dbReference>
<protein>
    <submittedName>
        <fullName evidence="7">Endonuclease I</fullName>
    </submittedName>
</protein>
<dbReference type="Gene3D" id="2.60.40.10">
    <property type="entry name" value="Immunoglobulins"/>
    <property type="match status" value="1"/>
</dbReference>
<dbReference type="PROSITE" id="PS51841">
    <property type="entry name" value="LTD"/>
    <property type="match status" value="1"/>
</dbReference>
<dbReference type="Pfam" id="PF00932">
    <property type="entry name" value="LTD"/>
    <property type="match status" value="1"/>
</dbReference>
<dbReference type="Pfam" id="PF04231">
    <property type="entry name" value="Endonuclease_1"/>
    <property type="match status" value="1"/>
</dbReference>
<dbReference type="InterPro" id="IPR003961">
    <property type="entry name" value="FN3_dom"/>
</dbReference>
<feature type="domain" description="LTD" evidence="6">
    <location>
        <begin position="365"/>
        <end position="491"/>
    </location>
</feature>
<accession>A0A3D9C6X2</accession>
<evidence type="ECO:0000256" key="4">
    <source>
        <dbReference type="SAM" id="SignalP"/>
    </source>
</evidence>
<dbReference type="InterPro" id="IPR044925">
    <property type="entry name" value="His-Me_finger_sf"/>
</dbReference>
<organism evidence="7 8">
    <name type="scientific">Chryseobacterium pennae</name>
    <dbReference type="NCBI Taxonomy" id="2258962"/>
    <lineage>
        <taxon>Bacteria</taxon>
        <taxon>Pseudomonadati</taxon>
        <taxon>Bacteroidota</taxon>
        <taxon>Flavobacteriia</taxon>
        <taxon>Flavobacteriales</taxon>
        <taxon>Weeksellaceae</taxon>
        <taxon>Chryseobacterium group</taxon>
        <taxon>Chryseobacterium</taxon>
    </lineage>
</organism>
<reference evidence="8" key="1">
    <citation type="submission" date="2018-06" db="EMBL/GenBank/DDBJ databases">
        <authorList>
            <person name="Lum Nde A."/>
            <person name="Hugo C."/>
        </authorList>
    </citation>
    <scope>NUCLEOTIDE SEQUENCE [LARGE SCALE GENOMIC DNA]</scope>
    <source>
        <strain evidence="8">1_F178</strain>
    </source>
</reference>
<keyword evidence="4" id="KW-0732">Signal</keyword>
<dbReference type="SUPFAM" id="SSF49265">
    <property type="entry name" value="Fibronectin type III"/>
    <property type="match status" value="1"/>
</dbReference>
<dbReference type="RefSeq" id="WP_115971866.1">
    <property type="nucleotide sequence ID" value="NZ_QNVT01000016.1"/>
</dbReference>